<dbReference type="Pfam" id="PF07495">
    <property type="entry name" value="Y_Y_Y"/>
    <property type="match status" value="1"/>
</dbReference>
<gene>
    <name evidence="12" type="ORF">QWZ15_20635</name>
</gene>
<keyword evidence="8" id="KW-0812">Transmembrane</keyword>
<dbReference type="InterPro" id="IPR011006">
    <property type="entry name" value="CheY-like_superfamily"/>
</dbReference>
<dbReference type="SMART" id="SM00388">
    <property type="entry name" value="HisKA"/>
    <property type="match status" value="1"/>
</dbReference>
<feature type="transmembrane region" description="Helical" evidence="8">
    <location>
        <begin position="823"/>
        <end position="841"/>
    </location>
</feature>
<dbReference type="Pfam" id="PF02518">
    <property type="entry name" value="HATPase_c"/>
    <property type="match status" value="1"/>
</dbReference>
<dbReference type="RefSeq" id="WP_163383255.1">
    <property type="nucleotide sequence ID" value="NZ_JAUFQS010000047.1"/>
</dbReference>
<dbReference type="SUPFAM" id="SSF63829">
    <property type="entry name" value="Calcium-dependent phosphotriesterase"/>
    <property type="match status" value="4"/>
</dbReference>
<evidence type="ECO:0000313" key="13">
    <source>
        <dbReference type="Proteomes" id="UP001236663"/>
    </source>
</evidence>
<dbReference type="SUPFAM" id="SSF52172">
    <property type="entry name" value="CheY-like"/>
    <property type="match status" value="1"/>
</dbReference>
<dbReference type="PROSITE" id="PS50109">
    <property type="entry name" value="HIS_KIN"/>
    <property type="match status" value="1"/>
</dbReference>
<dbReference type="Proteomes" id="UP001236663">
    <property type="component" value="Unassembled WGS sequence"/>
</dbReference>
<comment type="catalytic activity">
    <reaction evidence="1">
        <text>ATP + protein L-histidine = ADP + protein N-phospho-L-histidine.</text>
        <dbReference type="EC" id="2.7.13.3"/>
    </reaction>
</comment>
<dbReference type="PRINTS" id="PR00344">
    <property type="entry name" value="BCTRLSENSOR"/>
</dbReference>
<proteinExistence type="predicted"/>
<dbReference type="SMART" id="SM00448">
    <property type="entry name" value="REC"/>
    <property type="match status" value="1"/>
</dbReference>
<dbReference type="Gene3D" id="3.40.50.2300">
    <property type="match status" value="1"/>
</dbReference>
<dbReference type="InterPro" id="IPR013783">
    <property type="entry name" value="Ig-like_fold"/>
</dbReference>
<dbReference type="PROSITE" id="PS00041">
    <property type="entry name" value="HTH_ARAC_FAMILY_1"/>
    <property type="match status" value="1"/>
</dbReference>
<dbReference type="InterPro" id="IPR018062">
    <property type="entry name" value="HTH_AraC-typ_CS"/>
</dbReference>
<keyword evidence="8" id="KW-0472">Membrane</keyword>
<dbReference type="InterPro" id="IPR003594">
    <property type="entry name" value="HATPase_dom"/>
</dbReference>
<feature type="domain" description="Response regulatory" evidence="11">
    <location>
        <begin position="1129"/>
        <end position="1244"/>
    </location>
</feature>
<dbReference type="EC" id="2.7.13.3" evidence="2"/>
<evidence type="ECO:0000256" key="3">
    <source>
        <dbReference type="ARBA" id="ARBA00022553"/>
    </source>
</evidence>
<dbReference type="InterPro" id="IPR036097">
    <property type="entry name" value="HisK_dim/P_sf"/>
</dbReference>
<dbReference type="PROSITE" id="PS50110">
    <property type="entry name" value="RESPONSE_REGULATORY"/>
    <property type="match status" value="1"/>
</dbReference>
<evidence type="ECO:0000259" key="9">
    <source>
        <dbReference type="PROSITE" id="PS01124"/>
    </source>
</evidence>
<evidence type="ECO:0000256" key="2">
    <source>
        <dbReference type="ARBA" id="ARBA00012438"/>
    </source>
</evidence>
<dbReference type="EMBL" id="JAUFQS010000047">
    <property type="protein sequence ID" value="MDN3690241.1"/>
    <property type="molecule type" value="Genomic_DNA"/>
</dbReference>
<feature type="domain" description="Histidine kinase" evidence="10">
    <location>
        <begin position="870"/>
        <end position="1093"/>
    </location>
</feature>
<evidence type="ECO:0000256" key="1">
    <source>
        <dbReference type="ARBA" id="ARBA00000085"/>
    </source>
</evidence>
<dbReference type="Pfam" id="PF12833">
    <property type="entry name" value="HTH_18"/>
    <property type="match status" value="1"/>
</dbReference>
<dbReference type="Pfam" id="PF00072">
    <property type="entry name" value="Response_reg"/>
    <property type="match status" value="1"/>
</dbReference>
<evidence type="ECO:0000256" key="8">
    <source>
        <dbReference type="SAM" id="Phobius"/>
    </source>
</evidence>
<keyword evidence="5" id="KW-0238">DNA-binding</keyword>
<dbReference type="InterPro" id="IPR003661">
    <property type="entry name" value="HisK_dim/P_dom"/>
</dbReference>
<keyword evidence="4" id="KW-0805">Transcription regulation</keyword>
<dbReference type="SMART" id="SM00387">
    <property type="entry name" value="HATPase_c"/>
    <property type="match status" value="1"/>
</dbReference>
<evidence type="ECO:0000256" key="6">
    <source>
        <dbReference type="ARBA" id="ARBA00023163"/>
    </source>
</evidence>
<sequence length="1375" mass="156264">MNRNRSTFRITLAALTILIAWPLLLPPYLALSQTKPAVSFERFSTENGLPSNSILDIAQDHQGYMWLATEDGLVRYDGYELRGYSNIPGDTSSLSQNRVEKLFVDFKGDLWVGSKSDLDRYNPACDCFIRYSSNPSAPANEQAGQINAFAEDPDHNLWIGTQNGGLFRYERECDQFTRFLDDPTDSINLLEDEVRVLEADRNHQLWIGTGEPFDAHRTGGGLIRMDIQTGSTKRYLHHPENPNSLIDNRISALFEDRDGKLWVGSCQSGLHYFDPDKEEFIRMLPDPSNLYAPQGEMGLWSSCPHVKIIHQDPDGEFWVGTYNGGLNHYDPVNQKLTFYAHDPADPESLGSNQVWSFLQDSQDRLWIGNLPGGLHKLDPSLNKFTIYSHEPENPTSLSYDHVMGVYEAPSQPGVIWLGTRGGGLNRQDLKTKEFHHFRHVPNEEQSISSDIVWTTYEESDGTFWVGTEAGVDIFDRQTGQFVPYKLMEDNTTRTLSDPVIRMHEDGKGRMWLGTWSGGIIRLSKDKQSFKRYHFSDNSPQSYYNSVFDIHEDITGTLWVGIFQGGLFRYDAATDRFLPHLEKYGVTCMLEESPDTFWIGTTSNGLLHYNTVTHELEQYTTEDGLSSNTINGILEDEKENYWLSTGNGIVRFDPKNLDFTNYDASDGLSITSFNHTGAFKSADGQLFFGGDGGLVSFYPHKIAGNPYPPEVVLNGIQVSGKPFDWYSNKGNTGKKLILSHLQNDLTFDYVGLHYTDPSKNQYKYRMLPYDSEWIEAGEQRTARYTNLDAGNYTFQVIASSSDGLWSEKGASLQFTILPPWWTRWWAYTLFIIILLLLFRWFYKFKVSRKLAVAESIRLTEMDRFKSSLYTNITHEFRTPLTVILGITDTLRSKARNQQWEDTDHGLEMIQRNGKNLLQLVNEMLDLAKLESGHLELEMQQQDVIPFIKYLSESFHTMAEEKKIDLAVYTKPDQLVMDFDPAKLAMVVSNLLSNAIKFTPDHGRIAVHLDQVYASGKKYFTLIVKDNGKGLLKDEIPRVFDRFYQADRSSTRHSEGTGIGLALTKELVELMGGAIKVESPTGMGSTFTVHLPITLAAPKATEQDLNQFFQPTLPQAVTYINEKAQDLDLPLVLIIEDNLDVADYLKMALGNKYNCLHATNGQTGLELAYAHIPDIIICDVMMPGMDGFEVCAMLKTDERSDHIPIIMLTALAEKEARLTGLSKGADAYLAKPFDKKELLIRLEKLMEIRKRLQQKYSRRFLSSEHRYEPISSSIESFLVKVERVILENMGEEDFSVDHLADAISLSRSQVHRKIKAITGYSTSIYIRMIRLEKAKELLAVEDLTIAEVAYRVGFKSPVYFSQIFRKTFGESPSESRN</sequence>
<dbReference type="InterPro" id="IPR001789">
    <property type="entry name" value="Sig_transdc_resp-reg_receiver"/>
</dbReference>
<feature type="modified residue" description="4-aspartylphosphate" evidence="7">
    <location>
        <position position="1177"/>
    </location>
</feature>
<keyword evidence="8" id="KW-1133">Transmembrane helix</keyword>
<dbReference type="InterPro" id="IPR011110">
    <property type="entry name" value="Reg_prop"/>
</dbReference>
<keyword evidence="13" id="KW-1185">Reference proteome</keyword>
<evidence type="ECO:0000259" key="11">
    <source>
        <dbReference type="PROSITE" id="PS50110"/>
    </source>
</evidence>
<evidence type="ECO:0000256" key="4">
    <source>
        <dbReference type="ARBA" id="ARBA00023015"/>
    </source>
</evidence>
<dbReference type="Gene3D" id="2.130.10.10">
    <property type="entry name" value="YVTN repeat-like/Quinoprotein amine dehydrogenase"/>
    <property type="match status" value="3"/>
</dbReference>
<organism evidence="12 13">
    <name type="scientific">Cyclobacterium jeungdonense</name>
    <dbReference type="NCBI Taxonomy" id="708087"/>
    <lineage>
        <taxon>Bacteria</taxon>
        <taxon>Pseudomonadati</taxon>
        <taxon>Bacteroidota</taxon>
        <taxon>Cytophagia</taxon>
        <taxon>Cytophagales</taxon>
        <taxon>Cyclobacteriaceae</taxon>
        <taxon>Cyclobacterium</taxon>
    </lineage>
</organism>
<dbReference type="PROSITE" id="PS01124">
    <property type="entry name" value="HTH_ARAC_FAMILY_2"/>
    <property type="match status" value="1"/>
</dbReference>
<dbReference type="Pfam" id="PF00512">
    <property type="entry name" value="HisKA"/>
    <property type="match status" value="1"/>
</dbReference>
<dbReference type="InterPro" id="IPR036890">
    <property type="entry name" value="HATPase_C_sf"/>
</dbReference>
<evidence type="ECO:0000256" key="5">
    <source>
        <dbReference type="ARBA" id="ARBA00023125"/>
    </source>
</evidence>
<dbReference type="Gene3D" id="3.30.565.10">
    <property type="entry name" value="Histidine kinase-like ATPase, C-terminal domain"/>
    <property type="match status" value="1"/>
</dbReference>
<protein>
    <recommendedName>
        <fullName evidence="2">histidine kinase</fullName>
        <ecNumber evidence="2">2.7.13.3</ecNumber>
    </recommendedName>
</protein>
<dbReference type="SUPFAM" id="SSF46689">
    <property type="entry name" value="Homeodomain-like"/>
    <property type="match status" value="1"/>
</dbReference>
<accession>A0ABT8CEZ0</accession>
<comment type="caution">
    <text evidence="12">The sequence shown here is derived from an EMBL/GenBank/DDBJ whole genome shotgun (WGS) entry which is preliminary data.</text>
</comment>
<dbReference type="SUPFAM" id="SSF55874">
    <property type="entry name" value="ATPase domain of HSP90 chaperone/DNA topoisomerase II/histidine kinase"/>
    <property type="match status" value="1"/>
</dbReference>
<dbReference type="InterPro" id="IPR018060">
    <property type="entry name" value="HTH_AraC"/>
</dbReference>
<dbReference type="PANTHER" id="PTHR43547">
    <property type="entry name" value="TWO-COMPONENT HISTIDINE KINASE"/>
    <property type="match status" value="1"/>
</dbReference>
<feature type="domain" description="HTH araC/xylS-type" evidence="9">
    <location>
        <begin position="1277"/>
        <end position="1375"/>
    </location>
</feature>
<dbReference type="InterPro" id="IPR015943">
    <property type="entry name" value="WD40/YVTN_repeat-like_dom_sf"/>
</dbReference>
<name>A0ABT8CEZ0_9BACT</name>
<dbReference type="Pfam" id="PF07494">
    <property type="entry name" value="Reg_prop"/>
    <property type="match status" value="4"/>
</dbReference>
<dbReference type="InterPro" id="IPR005467">
    <property type="entry name" value="His_kinase_dom"/>
</dbReference>
<dbReference type="SUPFAM" id="SSF47384">
    <property type="entry name" value="Homodimeric domain of signal transducing histidine kinase"/>
    <property type="match status" value="1"/>
</dbReference>
<keyword evidence="3 7" id="KW-0597">Phosphoprotein</keyword>
<evidence type="ECO:0000259" key="10">
    <source>
        <dbReference type="PROSITE" id="PS50109"/>
    </source>
</evidence>
<dbReference type="InterPro" id="IPR009057">
    <property type="entry name" value="Homeodomain-like_sf"/>
</dbReference>
<dbReference type="InterPro" id="IPR004358">
    <property type="entry name" value="Sig_transdc_His_kin-like_C"/>
</dbReference>
<dbReference type="Gene3D" id="2.60.40.10">
    <property type="entry name" value="Immunoglobulins"/>
    <property type="match status" value="1"/>
</dbReference>
<dbReference type="SMART" id="SM00342">
    <property type="entry name" value="HTH_ARAC"/>
    <property type="match status" value="1"/>
</dbReference>
<dbReference type="InterPro" id="IPR011123">
    <property type="entry name" value="Y_Y_Y"/>
</dbReference>
<keyword evidence="6" id="KW-0804">Transcription</keyword>
<dbReference type="CDD" id="cd00082">
    <property type="entry name" value="HisKA"/>
    <property type="match status" value="1"/>
</dbReference>
<evidence type="ECO:0000256" key="7">
    <source>
        <dbReference type="PROSITE-ProRule" id="PRU00169"/>
    </source>
</evidence>
<reference evidence="13" key="1">
    <citation type="journal article" date="2019" name="Int. J. Syst. Evol. Microbiol.">
        <title>The Global Catalogue of Microorganisms (GCM) 10K type strain sequencing project: providing services to taxonomists for standard genome sequencing and annotation.</title>
        <authorList>
            <consortium name="The Broad Institute Genomics Platform"/>
            <consortium name="The Broad Institute Genome Sequencing Center for Infectious Disease"/>
            <person name="Wu L."/>
            <person name="Ma J."/>
        </authorList>
    </citation>
    <scope>NUCLEOTIDE SEQUENCE [LARGE SCALE GENOMIC DNA]</scope>
    <source>
        <strain evidence="13">CECT 7706</strain>
    </source>
</reference>
<evidence type="ECO:0000313" key="12">
    <source>
        <dbReference type="EMBL" id="MDN3690241.1"/>
    </source>
</evidence>
<dbReference type="PANTHER" id="PTHR43547:SF2">
    <property type="entry name" value="HYBRID SIGNAL TRANSDUCTION HISTIDINE KINASE C"/>
    <property type="match status" value="1"/>
</dbReference>
<dbReference type="Gene3D" id="1.10.287.130">
    <property type="match status" value="1"/>
</dbReference>
<dbReference type="Gene3D" id="1.10.10.60">
    <property type="entry name" value="Homeodomain-like"/>
    <property type="match status" value="1"/>
</dbReference>